<protein>
    <submittedName>
        <fullName evidence="16">NAD(P)/FAD-dependent oxidoreductase</fullName>
    </submittedName>
</protein>
<dbReference type="EMBL" id="AACCXM010000004">
    <property type="protein sequence ID" value="EAK0468906.1"/>
    <property type="molecule type" value="Genomic_DNA"/>
</dbReference>
<evidence type="ECO:0000259" key="13">
    <source>
        <dbReference type="Pfam" id="PF07992"/>
    </source>
</evidence>
<evidence type="ECO:0000256" key="3">
    <source>
        <dbReference type="ARBA" id="ARBA00022827"/>
    </source>
</evidence>
<comment type="cofactor">
    <cofactor evidence="9">
        <name>FAD</name>
        <dbReference type="ChEBI" id="CHEBI:57692"/>
    </cofactor>
    <text evidence="9">Binds 1 FAD per subunit.</text>
</comment>
<evidence type="ECO:0000313" key="15">
    <source>
        <dbReference type="EMBL" id="EAK0452630.1"/>
    </source>
</evidence>
<dbReference type="PANTHER" id="PTHR43014">
    <property type="entry name" value="MERCURIC REDUCTASE"/>
    <property type="match status" value="1"/>
</dbReference>
<reference evidence="16 17" key="1">
    <citation type="submission" date="2018-05" db="EMBL/GenBank/DDBJ databases">
        <authorList>
            <consortium name="PulseNet: The National Subtyping Network for Foodborne Disease Surveillance"/>
            <person name="Tarr C.L."/>
            <person name="Trees E."/>
            <person name="Katz L.S."/>
            <person name="Carleton-Romer H.A."/>
            <person name="Stroika S."/>
            <person name="Kucerova Z."/>
            <person name="Roache K.F."/>
            <person name="Sabol A.L."/>
            <person name="Besser J."/>
            <person name="Gerner-Smidt P."/>
        </authorList>
    </citation>
    <scope>NUCLEOTIDE SEQUENCE</scope>
    <source>
        <strain evidence="15">2014D-0197</strain>
        <strain evidence="14 17">2016D-0221</strain>
        <strain evidence="16">D4313</strain>
    </source>
</reference>
<keyword evidence="7 11" id="KW-0676">Redox-active center</keyword>
<dbReference type="InterPro" id="IPR004099">
    <property type="entry name" value="Pyr_nucl-diS_OxRdtase_dimer"/>
</dbReference>
<keyword evidence="2 11" id="KW-0285">Flavoprotein</keyword>
<comment type="similarity">
    <text evidence="1 11">Belongs to the class-I pyridine nucleotide-disulfide oxidoreductase family.</text>
</comment>
<evidence type="ECO:0000256" key="4">
    <source>
        <dbReference type="ARBA" id="ARBA00022857"/>
    </source>
</evidence>
<evidence type="ECO:0000256" key="5">
    <source>
        <dbReference type="ARBA" id="ARBA00023002"/>
    </source>
</evidence>
<feature type="binding site" evidence="9">
    <location>
        <position position="251"/>
    </location>
    <ligand>
        <name>NAD(+)</name>
        <dbReference type="ChEBI" id="CHEBI:57540"/>
    </ligand>
</feature>
<evidence type="ECO:0000256" key="8">
    <source>
        <dbReference type="PIRSR" id="PIRSR000350-2"/>
    </source>
</evidence>
<proteinExistence type="inferred from homology"/>
<dbReference type="GO" id="GO:0016668">
    <property type="term" value="F:oxidoreductase activity, acting on a sulfur group of donors, NAD(P) as acceptor"/>
    <property type="evidence" value="ECO:0007669"/>
    <property type="project" value="InterPro"/>
</dbReference>
<comment type="caution">
    <text evidence="16">The sequence shown here is derived from an EMBL/GenBank/DDBJ whole genome shotgun (WGS) entry which is preliminary data.</text>
</comment>
<dbReference type="InterPro" id="IPR016156">
    <property type="entry name" value="FAD/NAD-linked_Rdtase_dimer_sf"/>
</dbReference>
<dbReference type="RefSeq" id="WP_065843739.1">
    <property type="nucleotide sequence ID" value="NZ_AABUZP020000015.1"/>
</dbReference>
<evidence type="ECO:0000259" key="12">
    <source>
        <dbReference type="Pfam" id="PF02852"/>
    </source>
</evidence>
<keyword evidence="9" id="KW-0520">NAD</keyword>
<feature type="binding site" evidence="9">
    <location>
        <position position="51"/>
    </location>
    <ligand>
        <name>FAD</name>
        <dbReference type="ChEBI" id="CHEBI:57692"/>
    </ligand>
</feature>
<evidence type="ECO:0000313" key="14">
    <source>
        <dbReference type="EMBL" id="EAI5407584.1"/>
    </source>
</evidence>
<dbReference type="Gene3D" id="3.30.390.30">
    <property type="match status" value="1"/>
</dbReference>
<dbReference type="Pfam" id="PF02852">
    <property type="entry name" value="Pyr_redox_dim"/>
    <property type="match status" value="1"/>
</dbReference>
<evidence type="ECO:0000256" key="9">
    <source>
        <dbReference type="PIRSR" id="PIRSR000350-3"/>
    </source>
</evidence>
<evidence type="ECO:0000313" key="16">
    <source>
        <dbReference type="EMBL" id="EAK0468906.1"/>
    </source>
</evidence>
<feature type="domain" description="FAD/NAD(P)-binding" evidence="13">
    <location>
        <begin position="3"/>
        <end position="302"/>
    </location>
</feature>
<sequence length="438" mass="48040">MKYDLIIIGFGKAGKTLAAKAATLGKKVALIEKSDKMYGGTCINIGCIPTKKLVTLSKDAKFFSDRNEYFCKSMEAKDTLVSALRAKNYGMLNDNPNVTLIKATAKFKDENTILADGEELSAPIIVINTGSKEKDIPFEVKSNQIYTSTAILNLKTLPKHLIVLGMGFIGLEFASMFANFGSKVTIMARKNEFLPDLDNDTSSSVKEALQAQGIEIILGSKFERLDGDTLSFNQNGISKNIKADAFLAAFGRTPAIDELSLQNANIAVGDKCEVLVNDHLQTTIPHIYAVGDCKGGPEFTYISLDDYRIVFNHIFGDKTRSSANRSVWATTTFMDTELSQVGKSEKELSKHELKIAKVNLSSVPMAKVLAHDTGFMKAIVDKNSDEILGITLHCKNANEIINMFSLAMENKIKASKFKSQIFTHPSISEAINDLFSQI</sequence>
<evidence type="ECO:0000256" key="11">
    <source>
        <dbReference type="RuleBase" id="RU003691"/>
    </source>
</evidence>
<feature type="binding site" evidence="9">
    <location>
        <position position="292"/>
    </location>
    <ligand>
        <name>FAD</name>
        <dbReference type="ChEBI" id="CHEBI:57692"/>
    </ligand>
</feature>
<feature type="binding site" evidence="9">
    <location>
        <begin position="129"/>
        <end position="131"/>
    </location>
    <ligand>
        <name>FAD</name>
        <dbReference type="ChEBI" id="CHEBI:57692"/>
    </ligand>
</feature>
<dbReference type="InterPro" id="IPR012999">
    <property type="entry name" value="Pyr_OxRdtase_I_AS"/>
</dbReference>
<name>A0A5L4M8X4_CAMFE</name>
<feature type="disulfide bond" description="Redox-active" evidence="10">
    <location>
        <begin position="42"/>
        <end position="47"/>
    </location>
</feature>
<dbReference type="InterPro" id="IPR023753">
    <property type="entry name" value="FAD/NAD-binding_dom"/>
</dbReference>
<dbReference type="Proteomes" id="UP000557842">
    <property type="component" value="Unassembled WGS sequence"/>
</dbReference>
<dbReference type="GO" id="GO:0003955">
    <property type="term" value="F:NAD(P)H dehydrogenase (quinone) activity"/>
    <property type="evidence" value="ECO:0007669"/>
    <property type="project" value="TreeGrafter"/>
</dbReference>
<dbReference type="PANTHER" id="PTHR43014:SF4">
    <property type="entry name" value="PYRIDINE NUCLEOTIDE-DISULFIDE OXIDOREDUCTASE RCLA-RELATED"/>
    <property type="match status" value="1"/>
</dbReference>
<dbReference type="SUPFAM" id="SSF55424">
    <property type="entry name" value="FAD/NAD-linked reductases, dimerisation (C-terminal) domain"/>
    <property type="match status" value="1"/>
</dbReference>
<evidence type="ECO:0000256" key="2">
    <source>
        <dbReference type="ARBA" id="ARBA00022630"/>
    </source>
</evidence>
<dbReference type="PROSITE" id="PS00076">
    <property type="entry name" value="PYRIDINE_REDOX_1"/>
    <property type="match status" value="1"/>
</dbReference>
<dbReference type="InterPro" id="IPR036188">
    <property type="entry name" value="FAD/NAD-bd_sf"/>
</dbReference>
<dbReference type="Pfam" id="PF07992">
    <property type="entry name" value="Pyr_redox_2"/>
    <property type="match status" value="1"/>
</dbReference>
<dbReference type="EMBL" id="AACCXK010000004">
    <property type="protein sequence ID" value="EAK0452630.1"/>
    <property type="molecule type" value="Genomic_DNA"/>
</dbReference>
<accession>A0A5L4M8X4</accession>
<dbReference type="PRINTS" id="PR00368">
    <property type="entry name" value="FADPNR"/>
</dbReference>
<evidence type="ECO:0000313" key="17">
    <source>
        <dbReference type="Proteomes" id="UP000557842"/>
    </source>
</evidence>
<keyword evidence="4" id="KW-0521">NADP</keyword>
<keyword evidence="9" id="KW-0547">Nucleotide-binding</keyword>
<dbReference type="SUPFAM" id="SSF51905">
    <property type="entry name" value="FAD/NAD(P)-binding domain"/>
    <property type="match status" value="1"/>
</dbReference>
<evidence type="ECO:0000256" key="10">
    <source>
        <dbReference type="PIRSR" id="PIRSR000350-4"/>
    </source>
</evidence>
<keyword evidence="3 9" id="KW-0274">FAD</keyword>
<dbReference type="Gene3D" id="3.50.50.60">
    <property type="entry name" value="FAD/NAD(P)-binding domain"/>
    <property type="match status" value="2"/>
</dbReference>
<feature type="active site" description="Proton acceptor" evidence="8">
    <location>
        <position position="424"/>
    </location>
</feature>
<evidence type="ECO:0000256" key="6">
    <source>
        <dbReference type="ARBA" id="ARBA00023157"/>
    </source>
</evidence>
<dbReference type="PIRSF" id="PIRSF000350">
    <property type="entry name" value="Mercury_reductase_MerA"/>
    <property type="match status" value="1"/>
</dbReference>
<keyword evidence="6" id="KW-1015">Disulfide bond</keyword>
<dbReference type="AlphaFoldDB" id="A0A5L4M8X4"/>
<dbReference type="PRINTS" id="PR00411">
    <property type="entry name" value="PNDRDTASEI"/>
</dbReference>
<gene>
    <name evidence="15" type="ORF">AAH17_03030</name>
    <name evidence="16" type="ORF">AAH24_05985</name>
    <name evidence="14" type="ORF">BVH53_02550</name>
</gene>
<organism evidence="16">
    <name type="scientific">Campylobacter fetus</name>
    <dbReference type="NCBI Taxonomy" id="196"/>
    <lineage>
        <taxon>Bacteria</taxon>
        <taxon>Pseudomonadati</taxon>
        <taxon>Campylobacterota</taxon>
        <taxon>Epsilonproteobacteria</taxon>
        <taxon>Campylobacterales</taxon>
        <taxon>Campylobacteraceae</taxon>
        <taxon>Campylobacter</taxon>
    </lineage>
</organism>
<feature type="domain" description="Pyridine nucleotide-disulphide oxidoreductase dimerisation" evidence="12">
    <location>
        <begin position="329"/>
        <end position="433"/>
    </location>
</feature>
<dbReference type="GO" id="GO:0050660">
    <property type="term" value="F:flavin adenine dinucleotide binding"/>
    <property type="evidence" value="ECO:0007669"/>
    <property type="project" value="TreeGrafter"/>
</dbReference>
<evidence type="ECO:0000256" key="7">
    <source>
        <dbReference type="ARBA" id="ARBA00023284"/>
    </source>
</evidence>
<keyword evidence="5 11" id="KW-0560">Oxidoreductase</keyword>
<dbReference type="EMBL" id="AABQDW010000003">
    <property type="protein sequence ID" value="EAI5407584.1"/>
    <property type="molecule type" value="Genomic_DNA"/>
</dbReference>
<feature type="binding site" evidence="9">
    <location>
        <begin position="165"/>
        <end position="172"/>
    </location>
    <ligand>
        <name>NAD(+)</name>
        <dbReference type="ChEBI" id="CHEBI:57540"/>
    </ligand>
</feature>
<dbReference type="InterPro" id="IPR001100">
    <property type="entry name" value="Pyr_nuc-diS_OxRdtase"/>
</dbReference>
<evidence type="ECO:0000256" key="1">
    <source>
        <dbReference type="ARBA" id="ARBA00007532"/>
    </source>
</evidence>